<sequence>MAVMAVMPTEAVASPANAAHRMGSALHPFAPAQLGQVRDGGSDPTANDQTERILCPWCGCARVVRNGSFRLRSGERVQRYLCRTCERTFSPLSGRPAYRLQKIKEWNASVRLLADDISLRQVASRLSVSVSTAFRWRHRALAYLSGQRRRPLGPRVGVRVVHVKYSEKGSRICNGPGSWGYWNFVRRGPEPAGYVRPRAATGARRRFRLLVDGRPLRVMVAQSEQGMELSILGQGRIAPEVLRDGLSQLVEKDSHVFAFGYELKEACESLGLVCHNGFAAAGGTAAHRSEPGKALPAGVPEPRPVRCPAPPDGWLRRFKGVATRYLAHYLAWFRDIARFASMPDVAAGAQGRALASLLASRGDGPLNEMPV</sequence>
<protein>
    <submittedName>
        <fullName evidence="1">Transposase-like protein</fullName>
    </submittedName>
</protein>
<dbReference type="RefSeq" id="WP_209466365.1">
    <property type="nucleotide sequence ID" value="NZ_JAGGLG010000011.1"/>
</dbReference>
<accession>A0ABS4JTB2</accession>
<dbReference type="EMBL" id="JAGGLG010000011">
    <property type="protein sequence ID" value="MBP2018231.1"/>
    <property type="molecule type" value="Genomic_DNA"/>
</dbReference>
<gene>
    <name evidence="1" type="ORF">J2Z79_001632</name>
</gene>
<name>A0ABS4JTB2_9FIRM</name>
<comment type="caution">
    <text evidence="1">The sequence shown here is derived from an EMBL/GenBank/DDBJ whole genome shotgun (WGS) entry which is preliminary data.</text>
</comment>
<evidence type="ECO:0000313" key="2">
    <source>
        <dbReference type="Proteomes" id="UP001519289"/>
    </source>
</evidence>
<dbReference type="Proteomes" id="UP001519289">
    <property type="component" value="Unassembled WGS sequence"/>
</dbReference>
<organism evidence="1 2">
    <name type="scientific">Symbiobacterium terraclitae</name>
    <dbReference type="NCBI Taxonomy" id="557451"/>
    <lineage>
        <taxon>Bacteria</taxon>
        <taxon>Bacillati</taxon>
        <taxon>Bacillota</taxon>
        <taxon>Clostridia</taxon>
        <taxon>Eubacteriales</taxon>
        <taxon>Symbiobacteriaceae</taxon>
        <taxon>Symbiobacterium</taxon>
    </lineage>
</organism>
<proteinExistence type="predicted"/>
<evidence type="ECO:0000313" key="1">
    <source>
        <dbReference type="EMBL" id="MBP2018231.1"/>
    </source>
</evidence>
<reference evidence="1 2" key="1">
    <citation type="submission" date="2021-03" db="EMBL/GenBank/DDBJ databases">
        <title>Genomic Encyclopedia of Type Strains, Phase IV (KMG-IV): sequencing the most valuable type-strain genomes for metagenomic binning, comparative biology and taxonomic classification.</title>
        <authorList>
            <person name="Goeker M."/>
        </authorList>
    </citation>
    <scope>NUCLEOTIDE SEQUENCE [LARGE SCALE GENOMIC DNA]</scope>
    <source>
        <strain evidence="1 2">DSM 27138</strain>
    </source>
</reference>
<keyword evidence="2" id="KW-1185">Reference proteome</keyword>
<dbReference type="Pfam" id="PF13384">
    <property type="entry name" value="HTH_23"/>
    <property type="match status" value="1"/>
</dbReference>